<organism evidence="3 4">
    <name type="scientific">Tectimicrobiota bacterium</name>
    <dbReference type="NCBI Taxonomy" id="2528274"/>
    <lineage>
        <taxon>Bacteria</taxon>
        <taxon>Pseudomonadati</taxon>
        <taxon>Nitrospinota/Tectimicrobiota group</taxon>
        <taxon>Candidatus Tectimicrobiota</taxon>
    </lineage>
</organism>
<evidence type="ECO:0000313" key="3">
    <source>
        <dbReference type="EMBL" id="MBI3016358.1"/>
    </source>
</evidence>
<feature type="domain" description="Glycosyl transferase family 1" evidence="1">
    <location>
        <begin position="196"/>
        <end position="353"/>
    </location>
</feature>
<dbReference type="PANTHER" id="PTHR12526">
    <property type="entry name" value="GLYCOSYLTRANSFERASE"/>
    <property type="match status" value="1"/>
</dbReference>
<proteinExistence type="predicted"/>
<evidence type="ECO:0000259" key="1">
    <source>
        <dbReference type="Pfam" id="PF00534"/>
    </source>
</evidence>
<dbReference type="AlphaFoldDB" id="A0A932M1S9"/>
<evidence type="ECO:0000259" key="2">
    <source>
        <dbReference type="Pfam" id="PF13439"/>
    </source>
</evidence>
<reference evidence="3" key="1">
    <citation type="submission" date="2020-07" db="EMBL/GenBank/DDBJ databases">
        <title>Huge and variable diversity of episymbiotic CPR bacteria and DPANN archaea in groundwater ecosystems.</title>
        <authorList>
            <person name="He C.Y."/>
            <person name="Keren R."/>
            <person name="Whittaker M."/>
            <person name="Farag I.F."/>
            <person name="Doudna J."/>
            <person name="Cate J.H.D."/>
            <person name="Banfield J.F."/>
        </authorList>
    </citation>
    <scope>NUCLEOTIDE SEQUENCE</scope>
    <source>
        <strain evidence="3">NC_groundwater_717_Ag_S-0.2um_59_8</strain>
    </source>
</reference>
<dbReference type="InterPro" id="IPR001296">
    <property type="entry name" value="Glyco_trans_1"/>
</dbReference>
<dbReference type="CDD" id="cd03801">
    <property type="entry name" value="GT4_PimA-like"/>
    <property type="match status" value="1"/>
</dbReference>
<dbReference type="GO" id="GO:0016757">
    <property type="term" value="F:glycosyltransferase activity"/>
    <property type="evidence" value="ECO:0007669"/>
    <property type="project" value="InterPro"/>
</dbReference>
<protein>
    <submittedName>
        <fullName evidence="3">Glycosyltransferase family 4 protein</fullName>
    </submittedName>
</protein>
<evidence type="ECO:0000313" key="4">
    <source>
        <dbReference type="Proteomes" id="UP000741360"/>
    </source>
</evidence>
<dbReference type="EMBL" id="JACPSX010000294">
    <property type="protein sequence ID" value="MBI3016358.1"/>
    <property type="molecule type" value="Genomic_DNA"/>
</dbReference>
<dbReference type="PANTHER" id="PTHR12526:SF623">
    <property type="entry name" value="WABG"/>
    <property type="match status" value="1"/>
</dbReference>
<gene>
    <name evidence="3" type="ORF">HYY65_15135</name>
</gene>
<feature type="domain" description="Glycosyltransferase subfamily 4-like N-terminal" evidence="2">
    <location>
        <begin position="15"/>
        <end position="182"/>
    </location>
</feature>
<sequence length="389" mass="43819">MSLRVALVRMNYSPYGGAELYLSRFARVLLQKGVEVHLFSRRWNGEEREGIHLHRVPALTYPRTLRILSFAAFSALALRRNAFDVVHSFERTLRQDIYRAGDGCHREWLLRRARGAPSWDRVLTAIHPFHRSLLAVERAIFEGSGTRKVLTNSRRGKEEILRHYRVPEGKVDVLYNGVDLERFHPGNREGLGGPLRRELGIPAEAFLLLFVGSGFERKGLRYAIAALAELKEKRVRPEPRLAVIGKGDSSPYQRLAADLGVSRQVLFLGPRRNLEAYYAAGDLFLLPTLYDPFSNACLEAMASGVPVVTSRSNGASELLEEGRGGEILEDPLDVSSIASSIKNFFDLDRRREAGHEARRVALEFSLADNVEKALGIYRELATRQGRENT</sequence>
<dbReference type="Proteomes" id="UP000741360">
    <property type="component" value="Unassembled WGS sequence"/>
</dbReference>
<dbReference type="InterPro" id="IPR028098">
    <property type="entry name" value="Glyco_trans_4-like_N"/>
</dbReference>
<dbReference type="Pfam" id="PF00534">
    <property type="entry name" value="Glycos_transf_1"/>
    <property type="match status" value="1"/>
</dbReference>
<name>A0A932M1S9_UNCTE</name>
<dbReference type="Pfam" id="PF13439">
    <property type="entry name" value="Glyco_transf_4"/>
    <property type="match status" value="1"/>
</dbReference>
<comment type="caution">
    <text evidence="3">The sequence shown here is derived from an EMBL/GenBank/DDBJ whole genome shotgun (WGS) entry which is preliminary data.</text>
</comment>
<accession>A0A932M1S9</accession>
<dbReference type="SUPFAM" id="SSF53756">
    <property type="entry name" value="UDP-Glycosyltransferase/glycogen phosphorylase"/>
    <property type="match status" value="1"/>
</dbReference>
<dbReference type="Gene3D" id="3.40.50.2000">
    <property type="entry name" value="Glycogen Phosphorylase B"/>
    <property type="match status" value="2"/>
</dbReference>